<comment type="caution">
    <text evidence="1">The sequence shown here is derived from an EMBL/GenBank/DDBJ whole genome shotgun (WGS) entry which is preliminary data.</text>
</comment>
<evidence type="ECO:0000313" key="1">
    <source>
        <dbReference type="EMBL" id="RAI40129.1"/>
    </source>
</evidence>
<accession>A0A327KMR0</accession>
<dbReference type="EMBL" id="NPEX01000248">
    <property type="protein sequence ID" value="RAI40129.1"/>
    <property type="molecule type" value="Genomic_DNA"/>
</dbReference>
<dbReference type="AlphaFoldDB" id="A0A327KMR0"/>
<dbReference type="Proteomes" id="UP000249130">
    <property type="component" value="Unassembled WGS sequence"/>
</dbReference>
<sequence>MQTEDHTVSPDTLAAIDRIGLLARMAADLVLAGVDAEVSDDAAVTVLLAAGWKSRAIGALLDEARGLASRFTARHLARRATALPGLAGAAAAPRAVS</sequence>
<keyword evidence="2" id="KW-1185">Reference proteome</keyword>
<dbReference type="RefSeq" id="WP_111421615.1">
    <property type="nucleotide sequence ID" value="NZ_NPEX01000248.1"/>
</dbReference>
<protein>
    <submittedName>
        <fullName evidence="1">Uncharacterized protein</fullName>
    </submittedName>
</protein>
<proteinExistence type="predicted"/>
<organism evidence="1 2">
    <name type="scientific">Rhodoplanes roseus</name>
    <dbReference type="NCBI Taxonomy" id="29409"/>
    <lineage>
        <taxon>Bacteria</taxon>
        <taxon>Pseudomonadati</taxon>
        <taxon>Pseudomonadota</taxon>
        <taxon>Alphaproteobacteria</taxon>
        <taxon>Hyphomicrobiales</taxon>
        <taxon>Nitrobacteraceae</taxon>
        <taxon>Rhodoplanes</taxon>
    </lineage>
</organism>
<name>A0A327KMR0_9BRAD</name>
<evidence type="ECO:0000313" key="2">
    <source>
        <dbReference type="Proteomes" id="UP000249130"/>
    </source>
</evidence>
<reference evidence="1 2" key="1">
    <citation type="submission" date="2017-07" db="EMBL/GenBank/DDBJ databases">
        <title>Draft Genome Sequences of Select Purple Nonsulfur Bacteria.</title>
        <authorList>
            <person name="Lasarre B."/>
            <person name="Mckinlay J.B."/>
        </authorList>
    </citation>
    <scope>NUCLEOTIDE SEQUENCE [LARGE SCALE GENOMIC DNA]</scope>
    <source>
        <strain evidence="1 2">DSM 5909</strain>
    </source>
</reference>
<gene>
    <name evidence="1" type="ORF">CH341_24405</name>
</gene>